<dbReference type="RefSeq" id="WP_109991491.1">
    <property type="nucleotide sequence ID" value="NZ_CP028161.1"/>
</dbReference>
<keyword evidence="1" id="KW-0614">Plasmid</keyword>
<gene>
    <name evidence="1" type="ORF">LL14B4_13185</name>
</gene>
<reference evidence="1 2" key="1">
    <citation type="submission" date="2018-03" db="EMBL/GenBank/DDBJ databases">
        <title>Genome sequence of Lactococcus lactis strain 14B4 from almond drupe.</title>
        <authorList>
            <person name="Tran T.D."/>
            <person name="McGarvey J.A."/>
            <person name="Huynh S."/>
            <person name="Parker C.T."/>
        </authorList>
    </citation>
    <scope>NUCLEOTIDE SEQUENCE [LARGE SCALE GENOMIC DNA]</scope>
    <source>
        <strain evidence="1 2">14B4</strain>
        <plasmid evidence="2">Plasmid p14b4</plasmid>
    </source>
</reference>
<dbReference type="EMBL" id="CP028161">
    <property type="protein sequence ID" value="AWN67151.1"/>
    <property type="molecule type" value="Genomic_DNA"/>
</dbReference>
<proteinExistence type="predicted"/>
<dbReference type="GeneID" id="89634732"/>
<sequence length="129" mass="14799">MDKDELIKQQQREIDRYQTLLRDAEDGLDITSKPEINVDEILSSLMFLLKQDDIKSFDDLLTLKVDLNKIPGNEHIFGFRTLFSKMEKEIDEGDDPALTIRLSFTDNYQNVLTEIVRQAGDVGKVHGGK</sequence>
<accession>A0A2Z3KK98</accession>
<dbReference type="AlphaFoldDB" id="A0A2Z3KK98"/>
<protein>
    <submittedName>
        <fullName evidence="1">Uncharacterized protein</fullName>
    </submittedName>
</protein>
<name>A0A2Z3KK98_LACLL</name>
<organism evidence="1 2">
    <name type="scientific">Lactococcus lactis subsp. lactis</name>
    <name type="common">Streptococcus lactis</name>
    <dbReference type="NCBI Taxonomy" id="1360"/>
    <lineage>
        <taxon>Bacteria</taxon>
        <taxon>Bacillati</taxon>
        <taxon>Bacillota</taxon>
        <taxon>Bacilli</taxon>
        <taxon>Lactobacillales</taxon>
        <taxon>Streptococcaceae</taxon>
        <taxon>Lactococcus</taxon>
    </lineage>
</organism>
<geneLocation type="plasmid" evidence="2">
    <name>p14b4</name>
</geneLocation>
<evidence type="ECO:0000313" key="1">
    <source>
        <dbReference type="EMBL" id="AWN67151.1"/>
    </source>
</evidence>
<dbReference type="Proteomes" id="UP000245919">
    <property type="component" value="Plasmid p14B4"/>
</dbReference>
<evidence type="ECO:0000313" key="2">
    <source>
        <dbReference type="Proteomes" id="UP000245919"/>
    </source>
</evidence>